<name>A0A6C0LAU2_9ZZZZ</name>
<dbReference type="EMBL" id="MN740459">
    <property type="protein sequence ID" value="QHU27547.1"/>
    <property type="molecule type" value="Genomic_DNA"/>
</dbReference>
<keyword evidence="1" id="KW-0472">Membrane</keyword>
<sequence length="85" mass="9667">MSIKKYDDFNILLYKMLKLIIQALIIAFVALLIQDNKFNAVKLFTLTILIALTIYILELLANRFTIATQTASNIGLQKSNAFMLL</sequence>
<feature type="transmembrane region" description="Helical" evidence="1">
    <location>
        <begin position="12"/>
        <end position="33"/>
    </location>
</feature>
<evidence type="ECO:0000313" key="2">
    <source>
        <dbReference type="EMBL" id="QHU27547.1"/>
    </source>
</evidence>
<proteinExistence type="predicted"/>
<feature type="transmembrane region" description="Helical" evidence="1">
    <location>
        <begin position="39"/>
        <end position="57"/>
    </location>
</feature>
<protein>
    <submittedName>
        <fullName evidence="2">Uncharacterized protein</fullName>
    </submittedName>
</protein>
<evidence type="ECO:0000256" key="1">
    <source>
        <dbReference type="SAM" id="Phobius"/>
    </source>
</evidence>
<reference evidence="2" key="1">
    <citation type="journal article" date="2020" name="Nature">
        <title>Giant virus diversity and host interactions through global metagenomics.</title>
        <authorList>
            <person name="Schulz F."/>
            <person name="Roux S."/>
            <person name="Paez-Espino D."/>
            <person name="Jungbluth S."/>
            <person name="Walsh D.A."/>
            <person name="Denef V.J."/>
            <person name="McMahon K.D."/>
            <person name="Konstantinidis K.T."/>
            <person name="Eloe-Fadrosh E.A."/>
            <person name="Kyrpides N.C."/>
            <person name="Woyke T."/>
        </authorList>
    </citation>
    <scope>NUCLEOTIDE SEQUENCE</scope>
    <source>
        <strain evidence="2">GVMAG-M-3300027769-26</strain>
    </source>
</reference>
<keyword evidence="1" id="KW-0812">Transmembrane</keyword>
<accession>A0A6C0LAU2</accession>
<dbReference type="AlphaFoldDB" id="A0A6C0LAU2"/>
<organism evidence="2">
    <name type="scientific">viral metagenome</name>
    <dbReference type="NCBI Taxonomy" id="1070528"/>
    <lineage>
        <taxon>unclassified sequences</taxon>
        <taxon>metagenomes</taxon>
        <taxon>organismal metagenomes</taxon>
    </lineage>
</organism>
<keyword evidence="1" id="KW-1133">Transmembrane helix</keyword>